<dbReference type="EMBL" id="JALLPJ020001227">
    <property type="protein sequence ID" value="KAL3773608.1"/>
    <property type="molecule type" value="Genomic_DNA"/>
</dbReference>
<evidence type="ECO:0008006" key="4">
    <source>
        <dbReference type="Google" id="ProtNLM"/>
    </source>
</evidence>
<dbReference type="AlphaFoldDB" id="A0ABD3NC41"/>
<dbReference type="Proteomes" id="UP001530400">
    <property type="component" value="Unassembled WGS sequence"/>
</dbReference>
<evidence type="ECO:0000313" key="3">
    <source>
        <dbReference type="Proteomes" id="UP001530400"/>
    </source>
</evidence>
<reference evidence="2 3" key="1">
    <citation type="submission" date="2024-10" db="EMBL/GenBank/DDBJ databases">
        <title>Updated reference genomes for cyclostephanoid diatoms.</title>
        <authorList>
            <person name="Roberts W.R."/>
            <person name="Alverson A.J."/>
        </authorList>
    </citation>
    <scope>NUCLEOTIDE SEQUENCE [LARGE SCALE GENOMIC DNA]</scope>
    <source>
        <strain evidence="2 3">AJA010-31</strain>
    </source>
</reference>
<evidence type="ECO:0000313" key="2">
    <source>
        <dbReference type="EMBL" id="KAL3773608.1"/>
    </source>
</evidence>
<organism evidence="2 3">
    <name type="scientific">Cyclotella atomus</name>
    <dbReference type="NCBI Taxonomy" id="382360"/>
    <lineage>
        <taxon>Eukaryota</taxon>
        <taxon>Sar</taxon>
        <taxon>Stramenopiles</taxon>
        <taxon>Ochrophyta</taxon>
        <taxon>Bacillariophyta</taxon>
        <taxon>Coscinodiscophyceae</taxon>
        <taxon>Thalassiosirophycidae</taxon>
        <taxon>Stephanodiscales</taxon>
        <taxon>Stephanodiscaceae</taxon>
        <taxon>Cyclotella</taxon>
    </lineage>
</organism>
<gene>
    <name evidence="2" type="ORF">ACHAWO_010804</name>
</gene>
<feature type="region of interest" description="Disordered" evidence="1">
    <location>
        <begin position="44"/>
        <end position="69"/>
    </location>
</feature>
<comment type="caution">
    <text evidence="2">The sequence shown here is derived from an EMBL/GenBank/DDBJ whole genome shotgun (WGS) entry which is preliminary data.</text>
</comment>
<keyword evidence="3" id="KW-1185">Reference proteome</keyword>
<proteinExistence type="predicted"/>
<evidence type="ECO:0000256" key="1">
    <source>
        <dbReference type="SAM" id="MobiDB-lite"/>
    </source>
</evidence>
<name>A0ABD3NC41_9STRA</name>
<sequence>MASPTNSVLLEAAAVESLVRMNSEQLDRDECDAASDVLFGILSGRSHQDPTPSGKVAGISSKSPTGGISIPLSSPEDADYLSPLQCYIRAHCVEYFEATESEGADSKSPSKNQQQRGRRTPIVVGRVGIRCVFCKDYPFNERASQSTAFPSNLDKIYSSVVMWQCRHLPQCREIPAGVKKQLGRLKRGHGGGVSSNGAHKNSIWARSAKEIGLFDTKDGIKYLPPSTDEETEVSVINESAAASDNSSSNALVIPKPIRPWVITPDEFVPISYESIDYKQLIRDSELVSLQDSGPAFLAISLAQYKRCYLSIEDQIGNYKSREIGSIGICCKWCGDEPGHHGRYFPNKCESLSQTSTVKSIVNHVCSCSKCPRQIKQAISSLADTNASYQIYIIGGHIGPNNGSGSKAQFIKTVWSRLQEVGLPKDAHLFRPIQESPDIDPIVEYESLKAKPLIDDKGRRVSVSLECLDDYNISLPSNKRSKDVD</sequence>
<protein>
    <recommendedName>
        <fullName evidence="4">HMG domain-containing protein</fullName>
    </recommendedName>
</protein>
<accession>A0ABD3NC41</accession>